<reference evidence="1 3" key="1">
    <citation type="journal article" date="2014" name="BMC Genomics">
        <title>Genome sequence of Anopheles sinensis provides insight into genetics basis of mosquito competence for malaria parasites.</title>
        <authorList>
            <person name="Zhou D."/>
            <person name="Zhang D."/>
            <person name="Ding G."/>
            <person name="Shi L."/>
            <person name="Hou Q."/>
            <person name="Ye Y."/>
            <person name="Xu Y."/>
            <person name="Zhou H."/>
            <person name="Xiong C."/>
            <person name="Li S."/>
            <person name="Yu J."/>
            <person name="Hong S."/>
            <person name="Yu X."/>
            <person name="Zou P."/>
            <person name="Chen C."/>
            <person name="Chang X."/>
            <person name="Wang W."/>
            <person name="Lv Y."/>
            <person name="Sun Y."/>
            <person name="Ma L."/>
            <person name="Shen B."/>
            <person name="Zhu C."/>
        </authorList>
    </citation>
    <scope>NUCLEOTIDE SEQUENCE [LARGE SCALE GENOMIC DNA]</scope>
</reference>
<protein>
    <submittedName>
        <fullName evidence="1 2">Large membrane protein</fullName>
    </submittedName>
</protein>
<gene>
    <name evidence="1" type="ORF">ZHAS_00005124</name>
</gene>
<dbReference type="EMBL" id="KE524855">
    <property type="protein sequence ID" value="KFB37955.1"/>
    <property type="molecule type" value="Genomic_DNA"/>
</dbReference>
<proteinExistence type="predicted"/>
<keyword evidence="3" id="KW-1185">Reference proteome</keyword>
<sequence length="142" mass="15709">MGVFFSTSSTLFQRVETQCETARVNLGGDESAHFHACSDGWEGAVYINPGAQYPDGGSLPIFDLKKTNVDTADDYKTAPSRKSSGQIEVDRNQHLVQNDTWQETESLEGHLPRVGRELTAPIRSSSSNSWLKDDRVQPHLSV</sequence>
<dbReference type="EnsemblMetazoa" id="ASIC005124-RA">
    <property type="protein sequence ID" value="ASIC005124-PA"/>
    <property type="gene ID" value="ASIC005124"/>
</dbReference>
<dbReference type="Proteomes" id="UP000030765">
    <property type="component" value="Unassembled WGS sequence"/>
</dbReference>
<evidence type="ECO:0000313" key="1">
    <source>
        <dbReference type="EMBL" id="KFB37955.1"/>
    </source>
</evidence>
<reference evidence="2" key="2">
    <citation type="submission" date="2020-05" db="UniProtKB">
        <authorList>
            <consortium name="EnsemblMetazoa"/>
        </authorList>
    </citation>
    <scope>IDENTIFICATION</scope>
</reference>
<dbReference type="EMBL" id="ATLV01013424">
    <property type="status" value="NOT_ANNOTATED_CDS"/>
    <property type="molecule type" value="Genomic_DNA"/>
</dbReference>
<evidence type="ECO:0000313" key="3">
    <source>
        <dbReference type="Proteomes" id="UP000030765"/>
    </source>
</evidence>
<evidence type="ECO:0000313" key="2">
    <source>
        <dbReference type="EnsemblMetazoa" id="ASIC005124-PA"/>
    </source>
</evidence>
<dbReference type="VEuPathDB" id="VectorBase:ASIC005124"/>
<name>A0A084VJ11_ANOSI</name>
<accession>A0A084VJ11</accession>
<dbReference type="AlphaFoldDB" id="A0A084VJ11"/>
<organism evidence="1">
    <name type="scientific">Anopheles sinensis</name>
    <name type="common">Mosquito</name>
    <dbReference type="NCBI Taxonomy" id="74873"/>
    <lineage>
        <taxon>Eukaryota</taxon>
        <taxon>Metazoa</taxon>
        <taxon>Ecdysozoa</taxon>
        <taxon>Arthropoda</taxon>
        <taxon>Hexapoda</taxon>
        <taxon>Insecta</taxon>
        <taxon>Pterygota</taxon>
        <taxon>Neoptera</taxon>
        <taxon>Endopterygota</taxon>
        <taxon>Diptera</taxon>
        <taxon>Nematocera</taxon>
        <taxon>Culicoidea</taxon>
        <taxon>Culicidae</taxon>
        <taxon>Anophelinae</taxon>
        <taxon>Anopheles</taxon>
    </lineage>
</organism>